<name>A0A6J7WXH9_9CAUD</name>
<protein>
    <submittedName>
        <fullName evidence="1">Uncharacterized protein</fullName>
    </submittedName>
</protein>
<dbReference type="EMBL" id="LR798302">
    <property type="protein sequence ID" value="CAB5222726.1"/>
    <property type="molecule type" value="Genomic_DNA"/>
</dbReference>
<gene>
    <name evidence="1" type="ORF">UFOVP372_27</name>
</gene>
<proteinExistence type="predicted"/>
<sequence>MTAKLYRAPVVTLALTEAQVAAITEPALAALRKEHERILKREAKKLVKALAAAKEATTDYQRTRALALKAQGEIRDLKHTLREYR</sequence>
<organism evidence="1">
    <name type="scientific">uncultured Caudovirales phage</name>
    <dbReference type="NCBI Taxonomy" id="2100421"/>
    <lineage>
        <taxon>Viruses</taxon>
        <taxon>Duplodnaviria</taxon>
        <taxon>Heunggongvirae</taxon>
        <taxon>Uroviricota</taxon>
        <taxon>Caudoviricetes</taxon>
        <taxon>Peduoviridae</taxon>
        <taxon>Maltschvirus</taxon>
        <taxon>Maltschvirus maltsch</taxon>
    </lineage>
</organism>
<accession>A0A6J7WXH9</accession>
<reference evidence="1" key="1">
    <citation type="submission" date="2020-05" db="EMBL/GenBank/DDBJ databases">
        <authorList>
            <person name="Chiriac C."/>
            <person name="Salcher M."/>
            <person name="Ghai R."/>
            <person name="Kavagutti S V."/>
        </authorList>
    </citation>
    <scope>NUCLEOTIDE SEQUENCE</scope>
</reference>
<evidence type="ECO:0000313" key="1">
    <source>
        <dbReference type="EMBL" id="CAB5222726.1"/>
    </source>
</evidence>